<sequence length="413" mass="46687">MKSANRNAAGPALLSGENQAFSATQATWRFLSNPNVSLLDLVEPLREVGRQAASQSQSQYMLLAHDWCKIDYKSHTAKKDLRQITHKEDIGYEMSTSLLIDGASGASIAPMQMHLKTGSAVHSTSPDPPAVDVHRLDELTPTMDQSRQWGLDRKLVHVIDREADSLGRMRQWDEQGHLFLVRCDNRRVKWNSQSVLLSEIEDHFDREILFEPCGEALYHGKTVTQEVAETEVVLHRQHSEVVDGKKCLISGEPLSVRLVVTRLLDEDNYVLAQWTLLCNVRDASISSYQIALWYYWRWLIETYFKLLKSHGQELEQWQQQGGEAIARRILVASMACVVVMGLQNDPSEEAHKTKKILIRLSGRQMKYGVLSTPPALLAGYMILLSMTDLLESPDIDIGQLKQMAANALPFRLV</sequence>
<dbReference type="GO" id="GO:0006313">
    <property type="term" value="P:DNA transposition"/>
    <property type="evidence" value="ECO:0007669"/>
    <property type="project" value="InterPro"/>
</dbReference>
<evidence type="ECO:0000313" key="2">
    <source>
        <dbReference type="EMBL" id="TWU40959.1"/>
    </source>
</evidence>
<dbReference type="AlphaFoldDB" id="A0A5C6E197"/>
<dbReference type="InterPro" id="IPR012337">
    <property type="entry name" value="RNaseH-like_sf"/>
</dbReference>
<feature type="domain" description="Transposase IS4-like" evidence="1">
    <location>
        <begin position="132"/>
        <end position="334"/>
    </location>
</feature>
<dbReference type="GO" id="GO:0003677">
    <property type="term" value="F:DNA binding"/>
    <property type="evidence" value="ECO:0007669"/>
    <property type="project" value="InterPro"/>
</dbReference>
<dbReference type="Gene3D" id="3.90.350.10">
    <property type="entry name" value="Transposase Inhibitor Protein From Tn5, Chain A, domain 1"/>
    <property type="match status" value="1"/>
</dbReference>
<dbReference type="PANTHER" id="PTHR33258:SF1">
    <property type="entry name" value="TRANSPOSASE INSL FOR INSERTION SEQUENCE ELEMENT IS186A-RELATED"/>
    <property type="match status" value="1"/>
</dbReference>
<dbReference type="Proteomes" id="UP000319143">
    <property type="component" value="Unassembled WGS sequence"/>
</dbReference>
<accession>A0A5C6E197</accession>
<protein>
    <recommendedName>
        <fullName evidence="1">Transposase IS4-like domain-containing protein</fullName>
    </recommendedName>
</protein>
<dbReference type="EMBL" id="SJPV01000002">
    <property type="protein sequence ID" value="TWU40959.1"/>
    <property type="molecule type" value="Genomic_DNA"/>
</dbReference>
<keyword evidence="3" id="KW-1185">Reference proteome</keyword>
<dbReference type="GO" id="GO:0004803">
    <property type="term" value="F:transposase activity"/>
    <property type="evidence" value="ECO:0007669"/>
    <property type="project" value="InterPro"/>
</dbReference>
<dbReference type="Pfam" id="PF01609">
    <property type="entry name" value="DDE_Tnp_1"/>
    <property type="match status" value="1"/>
</dbReference>
<organism evidence="2 3">
    <name type="scientific">Novipirellula artificiosorum</name>
    <dbReference type="NCBI Taxonomy" id="2528016"/>
    <lineage>
        <taxon>Bacteria</taxon>
        <taxon>Pseudomonadati</taxon>
        <taxon>Planctomycetota</taxon>
        <taxon>Planctomycetia</taxon>
        <taxon>Pirellulales</taxon>
        <taxon>Pirellulaceae</taxon>
        <taxon>Novipirellula</taxon>
    </lineage>
</organism>
<dbReference type="InterPro" id="IPR002559">
    <property type="entry name" value="Transposase_11"/>
</dbReference>
<dbReference type="SUPFAM" id="SSF53098">
    <property type="entry name" value="Ribonuclease H-like"/>
    <property type="match status" value="1"/>
</dbReference>
<name>A0A5C6E197_9BACT</name>
<evidence type="ECO:0000259" key="1">
    <source>
        <dbReference type="Pfam" id="PF01609"/>
    </source>
</evidence>
<reference evidence="2 3" key="1">
    <citation type="submission" date="2019-02" db="EMBL/GenBank/DDBJ databases">
        <title>Deep-cultivation of Planctomycetes and their phenomic and genomic characterization uncovers novel biology.</title>
        <authorList>
            <person name="Wiegand S."/>
            <person name="Jogler M."/>
            <person name="Boedeker C."/>
            <person name="Pinto D."/>
            <person name="Vollmers J."/>
            <person name="Rivas-Marin E."/>
            <person name="Kohn T."/>
            <person name="Peeters S.H."/>
            <person name="Heuer A."/>
            <person name="Rast P."/>
            <person name="Oberbeckmann S."/>
            <person name="Bunk B."/>
            <person name="Jeske O."/>
            <person name="Meyerdierks A."/>
            <person name="Storesund J.E."/>
            <person name="Kallscheuer N."/>
            <person name="Luecker S."/>
            <person name="Lage O.M."/>
            <person name="Pohl T."/>
            <person name="Merkel B.J."/>
            <person name="Hornburger P."/>
            <person name="Mueller R.-W."/>
            <person name="Bruemmer F."/>
            <person name="Labrenz M."/>
            <person name="Spormann A.M."/>
            <person name="Op Den Camp H."/>
            <person name="Overmann J."/>
            <person name="Amann R."/>
            <person name="Jetten M.S.M."/>
            <person name="Mascher T."/>
            <person name="Medema M.H."/>
            <person name="Devos D.P."/>
            <person name="Kaster A.-K."/>
            <person name="Ovreas L."/>
            <person name="Rohde M."/>
            <person name="Galperin M.Y."/>
            <person name="Jogler C."/>
        </authorList>
    </citation>
    <scope>NUCLEOTIDE SEQUENCE [LARGE SCALE GENOMIC DNA]</scope>
    <source>
        <strain evidence="2 3">Poly41</strain>
    </source>
</reference>
<proteinExistence type="predicted"/>
<dbReference type="PANTHER" id="PTHR33258">
    <property type="entry name" value="TRANSPOSASE INSL FOR INSERTION SEQUENCE ELEMENT IS186A-RELATED"/>
    <property type="match status" value="1"/>
</dbReference>
<gene>
    <name evidence="2" type="ORF">Poly41_17940</name>
</gene>
<evidence type="ECO:0000313" key="3">
    <source>
        <dbReference type="Proteomes" id="UP000319143"/>
    </source>
</evidence>
<dbReference type="OrthoDB" id="6670941at2"/>
<dbReference type="RefSeq" id="WP_146525473.1">
    <property type="nucleotide sequence ID" value="NZ_SJPV01000002.1"/>
</dbReference>
<comment type="caution">
    <text evidence="2">The sequence shown here is derived from an EMBL/GenBank/DDBJ whole genome shotgun (WGS) entry which is preliminary data.</text>
</comment>